<dbReference type="Proteomes" id="UP000520767">
    <property type="component" value="Unassembled WGS sequence"/>
</dbReference>
<evidence type="ECO:0000313" key="2">
    <source>
        <dbReference type="EMBL" id="MBB4906321.1"/>
    </source>
</evidence>
<dbReference type="AlphaFoldDB" id="A0A7W7Q3H1"/>
<comment type="caution">
    <text evidence="2">The sequence shown here is derived from an EMBL/GenBank/DDBJ whole genome shotgun (WGS) entry which is preliminary data.</text>
</comment>
<organism evidence="2 3">
    <name type="scientific">Actinophytocola algeriensis</name>
    <dbReference type="NCBI Taxonomy" id="1768010"/>
    <lineage>
        <taxon>Bacteria</taxon>
        <taxon>Bacillati</taxon>
        <taxon>Actinomycetota</taxon>
        <taxon>Actinomycetes</taxon>
        <taxon>Pseudonocardiales</taxon>
        <taxon>Pseudonocardiaceae</taxon>
    </lineage>
</organism>
<feature type="region of interest" description="Disordered" evidence="1">
    <location>
        <begin position="15"/>
        <end position="46"/>
    </location>
</feature>
<gene>
    <name evidence="2" type="ORF">FHR82_002541</name>
</gene>
<evidence type="ECO:0000256" key="1">
    <source>
        <dbReference type="SAM" id="MobiDB-lite"/>
    </source>
</evidence>
<feature type="compositionally biased region" description="Basic and acidic residues" evidence="1">
    <location>
        <begin position="27"/>
        <end position="46"/>
    </location>
</feature>
<name>A0A7W7Q3H1_9PSEU</name>
<protein>
    <submittedName>
        <fullName evidence="2">Uncharacterized protein</fullName>
    </submittedName>
</protein>
<reference evidence="2 3" key="1">
    <citation type="submission" date="2020-08" db="EMBL/GenBank/DDBJ databases">
        <title>Genomic Encyclopedia of Type Strains, Phase III (KMG-III): the genomes of soil and plant-associated and newly described type strains.</title>
        <authorList>
            <person name="Whitman W."/>
        </authorList>
    </citation>
    <scope>NUCLEOTIDE SEQUENCE [LARGE SCALE GENOMIC DNA]</scope>
    <source>
        <strain evidence="2 3">CECT 8960</strain>
    </source>
</reference>
<dbReference type="EMBL" id="JACHJQ010000003">
    <property type="protein sequence ID" value="MBB4906321.1"/>
    <property type="molecule type" value="Genomic_DNA"/>
</dbReference>
<proteinExistence type="predicted"/>
<sequence>MRHVDRAVAAGIRLRGPCRGDQPGDAVTRHRDERRGAEPAERVPEPVHDHLASRFADVFGARLAHIRATFRHARCPFTCCDHTTVTDVIVSVATQVVAALSSSASQGSGSARGARTS</sequence>
<accession>A0A7W7Q3H1</accession>
<evidence type="ECO:0000313" key="3">
    <source>
        <dbReference type="Proteomes" id="UP000520767"/>
    </source>
</evidence>
<keyword evidence="3" id="KW-1185">Reference proteome</keyword>